<feature type="region of interest" description="Disordered" evidence="1">
    <location>
        <begin position="71"/>
        <end position="93"/>
    </location>
</feature>
<feature type="compositionally biased region" description="Polar residues" evidence="1">
    <location>
        <begin position="194"/>
        <end position="206"/>
    </location>
</feature>
<accession>A0A2T7A9N4</accession>
<comment type="caution">
    <text evidence="2">The sequence shown here is derived from an EMBL/GenBank/DDBJ whole genome shotgun (WGS) entry which is preliminary data.</text>
</comment>
<dbReference type="Proteomes" id="UP000244722">
    <property type="component" value="Unassembled WGS sequence"/>
</dbReference>
<name>A0A2T7A9N4_TUBBO</name>
<feature type="region of interest" description="Disordered" evidence="1">
    <location>
        <begin position="193"/>
        <end position="268"/>
    </location>
</feature>
<sequence>MQRLGSGEGGPQQERSSSSPAFKQGPLRAGDIESNKHTTGFYARDKGRAARDSNVFGSIIGAPIVHPGTALPWSSDNTADQDNEQSTPKAYPGGPICATSVALQENSKRKSLVETLFPAHAGGRAGISGPILRDGGFTEPSGGISNLGAMPAATNPFPKVRTVSLHVAKEAERQRIDAQFERDQKKLQEAVATAGSNATPMTSKSIPATPKSGGGVERTTSVKRKPVFPNDIPGLPSGPAPRVSAVVGKREPQRNKETEIGPEIEPKGPSALRESVLAAGEDATWGAMRYSTNTFVTDDDDTTRYTAFSNSPHPLRAPPREAGSRKADQNIDGEAKVLFINEIVYDHPALVDSLVRGPDVQEGRKDIGLTTSRYSATSNGTTVRRSPSSTKRPQLPTTQEVDEIPPVPKISALVMDRPRHIRKDSGRGIFPPARDSEIALGMKLKKSVNTSKSLPPPPPPTEPLPPLPVQSEGLPVPVTAPAEVPIERRVPTTLIFPIPPPRVPSTRKLAPPPIVIEPPGLVSPEVVRRAPSLLLAEPKTRLQEERLSAAPNVSERSESRTNIISPVPEDDTDSATVSDAAYEAARAWIASVASVRMSTGAPVLVNVEGGRRASYPKNSDKDSLTIKPPPAFTCNEGSSSFRGGSISSFTSSTILRKSVLSFTISPKVTRGDGDVTDVEIDSDSEIEDEEENHEGNRDSGSDTETTQSEAGEMIGAGGEGYSTEDDEEDEEYLTESDSQEFTDHRDEVVISGVDDGAEFGKIEMSGRKLNAKMDAVVDSIPNISAFPRRFNIGDHIPTFSESRRKYGSKRKPPPSPLGFLMCQRRMSRQSSNLQQDRIQARLTMLAENVSRNVAVLDDLLAKIPAEAKSNRNTQASLASDGRNSLIAKLEQEMGQQENKWHGMQEVLQRNSSTSIEGSRPSSRVSTNLAQRRSLFEKLNSGIDRRLSNTHNSNTIASRNASRATSRTTSTLSSGMITEVWQRQLAEAQIEYLQHAPWGGNNITTTNALVKPSAILKSQGTPVSAVSESEEYGYDFVSNFEDGGYEGDGGEEGDVIVSSGLEIESPALTNDELHRKSWYKNNSPNSLMRREGEETVTISIEAAAGSLVYGGDKELEECEGGEYLETLPATVYSPSLQSELSVSYFSPSMRIVSPVKTPTVSLLWNPQSISREEAEEVPLWSKNRRSTSTKQSTRPAGIDIRPLQRAPLEPLTISSTELWKMRSAELLSPRSEVSIEICLSPSIKEPTPDLDRTVSFLWIPQPIFPQTLQTGKLWSYRPLASKPPIGSPATIGTRPHRSISLTPLRIHSTRLWCKQCSHPIYNRGGLWASRKGFRPKSIITPRLSIAAPKTNGKSRRVTFVEEVVTGQLLF</sequence>
<feature type="region of interest" description="Disordered" evidence="1">
    <location>
        <begin position="368"/>
        <end position="401"/>
    </location>
</feature>
<evidence type="ECO:0000313" key="3">
    <source>
        <dbReference type="Proteomes" id="UP000244722"/>
    </source>
</evidence>
<feature type="region of interest" description="Disordered" evidence="1">
    <location>
        <begin position="545"/>
        <end position="574"/>
    </location>
</feature>
<keyword evidence="3" id="KW-1185">Reference proteome</keyword>
<feature type="region of interest" description="Disordered" evidence="1">
    <location>
        <begin position="907"/>
        <end position="930"/>
    </location>
</feature>
<dbReference type="EMBL" id="NESQ01000001">
    <property type="protein sequence ID" value="PUU84444.1"/>
    <property type="molecule type" value="Genomic_DNA"/>
</dbReference>
<feature type="compositionally biased region" description="Basic and acidic residues" evidence="1">
    <location>
        <begin position="248"/>
        <end position="259"/>
    </location>
</feature>
<feature type="compositionally biased region" description="Polar residues" evidence="1">
    <location>
        <begin position="72"/>
        <end position="88"/>
    </location>
</feature>
<feature type="region of interest" description="Disordered" evidence="1">
    <location>
        <begin position="945"/>
        <end position="969"/>
    </location>
</feature>
<feature type="region of interest" description="Disordered" evidence="1">
    <location>
        <begin position="447"/>
        <end position="466"/>
    </location>
</feature>
<feature type="compositionally biased region" description="Acidic residues" evidence="1">
    <location>
        <begin position="674"/>
        <end position="692"/>
    </location>
</feature>
<feature type="compositionally biased region" description="Gly residues" evidence="1">
    <location>
        <begin position="1"/>
        <end position="10"/>
    </location>
</feature>
<feature type="compositionally biased region" description="Low complexity" evidence="1">
    <location>
        <begin position="954"/>
        <end position="969"/>
    </location>
</feature>
<dbReference type="OrthoDB" id="5370537at2759"/>
<feature type="compositionally biased region" description="Pro residues" evidence="1">
    <location>
        <begin position="454"/>
        <end position="466"/>
    </location>
</feature>
<protein>
    <submittedName>
        <fullName evidence="2">Uncharacterized protein</fullName>
    </submittedName>
</protein>
<feature type="compositionally biased region" description="Basic and acidic residues" evidence="1">
    <location>
        <begin position="318"/>
        <end position="327"/>
    </location>
</feature>
<gene>
    <name evidence="2" type="ORF">B9Z19DRAFT_12939</name>
</gene>
<reference evidence="2 3" key="1">
    <citation type="submission" date="2017-04" db="EMBL/GenBank/DDBJ databases">
        <title>Draft genome sequence of Tuber borchii Vittad., a whitish edible truffle.</title>
        <authorList>
            <consortium name="DOE Joint Genome Institute"/>
            <person name="Murat C."/>
            <person name="Kuo A."/>
            <person name="Barry K.W."/>
            <person name="Clum A."/>
            <person name="Dockter R.B."/>
            <person name="Fauchery L."/>
            <person name="Iotti M."/>
            <person name="Kohler A."/>
            <person name="Labutti K."/>
            <person name="Lindquist E.A."/>
            <person name="Lipzen A."/>
            <person name="Ohm R.A."/>
            <person name="Wang M."/>
            <person name="Grigoriev I.V."/>
            <person name="Zambonelli A."/>
            <person name="Martin F.M."/>
        </authorList>
    </citation>
    <scope>NUCLEOTIDE SEQUENCE [LARGE SCALE GENOMIC DNA]</scope>
    <source>
        <strain evidence="2 3">Tbo3840</strain>
    </source>
</reference>
<organism evidence="2 3">
    <name type="scientific">Tuber borchii</name>
    <name type="common">White truffle</name>
    <dbReference type="NCBI Taxonomy" id="42251"/>
    <lineage>
        <taxon>Eukaryota</taxon>
        <taxon>Fungi</taxon>
        <taxon>Dikarya</taxon>
        <taxon>Ascomycota</taxon>
        <taxon>Pezizomycotina</taxon>
        <taxon>Pezizomycetes</taxon>
        <taxon>Pezizales</taxon>
        <taxon>Tuberaceae</taxon>
        <taxon>Tuber</taxon>
    </lineage>
</organism>
<evidence type="ECO:0000313" key="2">
    <source>
        <dbReference type="EMBL" id="PUU84444.1"/>
    </source>
</evidence>
<feature type="region of interest" description="Disordered" evidence="1">
    <location>
        <begin position="1"/>
        <end position="47"/>
    </location>
</feature>
<evidence type="ECO:0000256" key="1">
    <source>
        <dbReference type="SAM" id="MobiDB-lite"/>
    </source>
</evidence>
<feature type="compositionally biased region" description="Polar residues" evidence="1">
    <location>
        <begin position="369"/>
        <end position="399"/>
    </location>
</feature>
<feature type="region of interest" description="Disordered" evidence="1">
    <location>
        <begin position="304"/>
        <end position="327"/>
    </location>
</feature>
<feature type="region of interest" description="Disordered" evidence="1">
    <location>
        <begin position="668"/>
        <end position="746"/>
    </location>
</feature>
<dbReference type="STRING" id="42251.A0A2T7A9N4"/>
<feature type="compositionally biased region" description="Acidic residues" evidence="1">
    <location>
        <begin position="722"/>
        <end position="740"/>
    </location>
</feature>
<proteinExistence type="predicted"/>